<accession>A0ABV1DW25</accession>
<feature type="compositionally biased region" description="Polar residues" evidence="1">
    <location>
        <begin position="1"/>
        <end position="13"/>
    </location>
</feature>
<evidence type="ECO:0000313" key="2">
    <source>
        <dbReference type="EMBL" id="MEQ2439221.1"/>
    </source>
</evidence>
<comment type="caution">
    <text evidence="2">The sequence shown here is derived from an EMBL/GenBank/DDBJ whole genome shotgun (WGS) entry which is preliminary data.</text>
</comment>
<gene>
    <name evidence="2" type="ORF">WMO26_00080</name>
</gene>
<dbReference type="RefSeq" id="WP_349217454.1">
    <property type="nucleotide sequence ID" value="NZ_JBBMFD010000001.1"/>
</dbReference>
<keyword evidence="3" id="KW-1185">Reference proteome</keyword>
<name>A0ABV1DW25_9FIRM</name>
<feature type="compositionally biased region" description="Low complexity" evidence="1">
    <location>
        <begin position="14"/>
        <end position="23"/>
    </location>
</feature>
<feature type="region of interest" description="Disordered" evidence="1">
    <location>
        <begin position="1"/>
        <end position="27"/>
    </location>
</feature>
<organism evidence="2 3">
    <name type="scientific">Solibaculum intestinale</name>
    <dbReference type="NCBI Taxonomy" id="3133165"/>
    <lineage>
        <taxon>Bacteria</taxon>
        <taxon>Bacillati</taxon>
        <taxon>Bacillota</taxon>
        <taxon>Clostridia</taxon>
        <taxon>Eubacteriales</taxon>
        <taxon>Oscillospiraceae</taxon>
        <taxon>Solibaculum</taxon>
    </lineage>
</organism>
<dbReference type="Proteomes" id="UP001489509">
    <property type="component" value="Unassembled WGS sequence"/>
</dbReference>
<evidence type="ECO:0000313" key="3">
    <source>
        <dbReference type="Proteomes" id="UP001489509"/>
    </source>
</evidence>
<evidence type="ECO:0000256" key="1">
    <source>
        <dbReference type="SAM" id="MobiDB-lite"/>
    </source>
</evidence>
<reference evidence="2 3" key="1">
    <citation type="submission" date="2024-03" db="EMBL/GenBank/DDBJ databases">
        <title>Human intestinal bacterial collection.</title>
        <authorList>
            <person name="Pauvert C."/>
            <person name="Hitch T.C.A."/>
            <person name="Clavel T."/>
        </authorList>
    </citation>
    <scope>NUCLEOTIDE SEQUENCE [LARGE SCALE GENOMIC DNA]</scope>
    <source>
        <strain evidence="2 3">CLA-JM-H44</strain>
    </source>
</reference>
<sequence>MNGDINQTSNLDMSSSEPISEIENPQNNEEVYQGSLRGVISRNLGVYVIVEFLIGTNNIVIKDGILYASGINYITLYQEDLNRYVLCDLYAIKFINFYDARTKPKNLRNVPTRMQP</sequence>
<proteinExistence type="predicted"/>
<protein>
    <submittedName>
        <fullName evidence="2">Uncharacterized protein</fullName>
    </submittedName>
</protein>
<dbReference type="EMBL" id="JBBMFD010000001">
    <property type="protein sequence ID" value="MEQ2439221.1"/>
    <property type="molecule type" value="Genomic_DNA"/>
</dbReference>